<name>A0A0F9RJA0_9ZZZZ</name>
<reference evidence="1" key="1">
    <citation type="journal article" date="2015" name="Nature">
        <title>Complex archaea that bridge the gap between prokaryotes and eukaryotes.</title>
        <authorList>
            <person name="Spang A."/>
            <person name="Saw J.H."/>
            <person name="Jorgensen S.L."/>
            <person name="Zaremba-Niedzwiedzka K."/>
            <person name="Martijn J."/>
            <person name="Lind A.E."/>
            <person name="van Eijk R."/>
            <person name="Schleper C."/>
            <person name="Guy L."/>
            <person name="Ettema T.J."/>
        </authorList>
    </citation>
    <scope>NUCLEOTIDE SEQUENCE</scope>
</reference>
<gene>
    <name evidence="1" type="ORF">LCGC14_0638130</name>
</gene>
<protein>
    <recommendedName>
        <fullName evidence="2">N-acetyltransferase domain-containing protein</fullName>
    </recommendedName>
</protein>
<accession>A0A0F9RJA0</accession>
<proteinExistence type="predicted"/>
<evidence type="ECO:0008006" key="2">
    <source>
        <dbReference type="Google" id="ProtNLM"/>
    </source>
</evidence>
<sequence length="121" mass="13957">MSLMHFFGDDDSTEQEDRTSLAGLMSVSPDGVCVIVGFRDNELVCHVCGKKDKDWVWVYNAWSKVEKKLSGECFDMIKNWTKKLGITQLRCETFRKPESMTRSFGWEKYSTIMKLDLGTVQ</sequence>
<dbReference type="AlphaFoldDB" id="A0A0F9RJA0"/>
<comment type="caution">
    <text evidence="1">The sequence shown here is derived from an EMBL/GenBank/DDBJ whole genome shotgun (WGS) entry which is preliminary data.</text>
</comment>
<organism evidence="1">
    <name type="scientific">marine sediment metagenome</name>
    <dbReference type="NCBI Taxonomy" id="412755"/>
    <lineage>
        <taxon>unclassified sequences</taxon>
        <taxon>metagenomes</taxon>
        <taxon>ecological metagenomes</taxon>
    </lineage>
</organism>
<dbReference type="EMBL" id="LAZR01001145">
    <property type="protein sequence ID" value="KKN49887.1"/>
    <property type="molecule type" value="Genomic_DNA"/>
</dbReference>
<evidence type="ECO:0000313" key="1">
    <source>
        <dbReference type="EMBL" id="KKN49887.1"/>
    </source>
</evidence>